<evidence type="ECO:0000313" key="1">
    <source>
        <dbReference type="EMBL" id="MBS0126285.1"/>
    </source>
</evidence>
<accession>A0A8J8BA85</accession>
<evidence type="ECO:0000313" key="2">
    <source>
        <dbReference type="Proteomes" id="UP000681356"/>
    </source>
</evidence>
<proteinExistence type="predicted"/>
<dbReference type="AlphaFoldDB" id="A0A8J8BA85"/>
<dbReference type="Proteomes" id="UP000681356">
    <property type="component" value="Unassembled WGS sequence"/>
</dbReference>
<organism evidence="1 2">
    <name type="scientific">Thetidibacter halocola</name>
    <dbReference type="NCBI Taxonomy" id="2827239"/>
    <lineage>
        <taxon>Bacteria</taxon>
        <taxon>Pseudomonadati</taxon>
        <taxon>Pseudomonadota</taxon>
        <taxon>Alphaproteobacteria</taxon>
        <taxon>Rhodobacterales</taxon>
        <taxon>Roseobacteraceae</taxon>
        <taxon>Thetidibacter</taxon>
    </lineage>
</organism>
<sequence>MHVTPTGGYTLPKQTVYERQVAKGRKEHFTGHIVLGAPGDERLLDIESHDELMVVTGKAMPCRSRATLQIPKKPAV</sequence>
<name>A0A8J8BA85_9RHOB</name>
<keyword evidence="2" id="KW-1185">Reference proteome</keyword>
<dbReference type="EMBL" id="JAGTUU010000009">
    <property type="protein sequence ID" value="MBS0126285.1"/>
    <property type="molecule type" value="Genomic_DNA"/>
</dbReference>
<comment type="caution">
    <text evidence="1">The sequence shown here is derived from an EMBL/GenBank/DDBJ whole genome shotgun (WGS) entry which is preliminary data.</text>
</comment>
<protein>
    <submittedName>
        <fullName evidence="1">Uncharacterized protein</fullName>
    </submittedName>
</protein>
<dbReference type="RefSeq" id="WP_212538254.1">
    <property type="nucleotide sequence ID" value="NZ_JAGTUU010000009.1"/>
</dbReference>
<gene>
    <name evidence="1" type="ORF">KB874_19560</name>
</gene>
<reference evidence="1" key="1">
    <citation type="submission" date="2021-04" db="EMBL/GenBank/DDBJ databases">
        <authorList>
            <person name="Yoon J."/>
        </authorList>
    </citation>
    <scope>NUCLEOTIDE SEQUENCE</scope>
    <source>
        <strain evidence="1">KMU-90</strain>
    </source>
</reference>